<dbReference type="STRING" id="1332188.L336_0866"/>
<accession>R4PLQ0</accession>
<dbReference type="RefSeq" id="WP_015642018.1">
    <property type="nucleotide sequence ID" value="NC_021219.1"/>
</dbReference>
<sequence length="265" mass="28951">MTPTYWQQQTASKPLFPDIEWSKPEQRALAGRLGIIGGNKLGFAAVAEAYSTAHDSGVGEVRVLLPDALRKTIPPSMTEVVLSPSNPSGSLSREALPDMQALAHWSTMLLLVGDAGRNSETAIVYSDMLRTYSGPLVITRDAIDLIKNDTAALVNRPSTALVLSFAQLQKLFQAVYYPKMLTFSMQLMQLVEAVHKFTITYPVTLVVLHRETVVVAHDGNVTTTAWENPLAIWRGTTATCAAAYWAWNPSHPLEALTASLITDQT</sequence>
<evidence type="ECO:0000313" key="1">
    <source>
        <dbReference type="EMBL" id="AGL62568.1"/>
    </source>
</evidence>
<keyword evidence="2" id="KW-1185">Reference proteome</keyword>
<dbReference type="InterPro" id="IPR029056">
    <property type="entry name" value="Ribokinase-like"/>
</dbReference>
<dbReference type="SUPFAM" id="SSF53613">
    <property type="entry name" value="Ribokinase-like"/>
    <property type="match status" value="1"/>
</dbReference>
<reference evidence="1 2" key="1">
    <citation type="journal article" date="2013" name="Nat. Biotechnol.">
        <title>Genome sequences of rare, uncultured bacteria obtained by differential coverage binning of multiple metagenomes.</title>
        <authorList>
            <person name="Albertsen M."/>
            <person name="Hugenholtz P."/>
            <person name="Skarshewski A."/>
            <person name="Nielsen K.L."/>
            <person name="Tyson G.W."/>
            <person name="Nielsen P.H."/>
        </authorList>
    </citation>
    <scope>NUCLEOTIDE SEQUENCE [LARGE SCALE GENOMIC DNA]</scope>
    <source>
        <strain evidence="1">TM71</strain>
    </source>
</reference>
<protein>
    <submittedName>
        <fullName evidence="1">Uncharacterized protein</fullName>
    </submittedName>
</protein>
<dbReference type="HOGENOM" id="CLU_1060449_0_0_0"/>
<gene>
    <name evidence="1" type="ORF">L336_0866</name>
</gene>
<evidence type="ECO:0000313" key="2">
    <source>
        <dbReference type="Proteomes" id="UP000013893"/>
    </source>
</evidence>
<proteinExistence type="predicted"/>
<dbReference type="AlphaFoldDB" id="R4PLQ0"/>
<dbReference type="Gene3D" id="3.40.1190.20">
    <property type="match status" value="1"/>
</dbReference>
<organism evidence="1 2">
    <name type="scientific">Candidatus Saccharimonas aalborgensis</name>
    <dbReference type="NCBI Taxonomy" id="1332188"/>
    <lineage>
        <taxon>Bacteria</taxon>
        <taxon>Candidatus Saccharimonadota</taxon>
        <taxon>Candidatus Saccharimonadia</taxon>
        <taxon>Candidatus Saccharimonadales</taxon>
        <taxon>Candidatus Saccharimonadaceae</taxon>
        <taxon>Candidatus Saccharimonas</taxon>
    </lineage>
</organism>
<dbReference type="KEGG" id="saal:L336_0866"/>
<dbReference type="EMBL" id="CP005957">
    <property type="protein sequence ID" value="AGL62568.1"/>
    <property type="molecule type" value="Genomic_DNA"/>
</dbReference>
<dbReference type="OrthoDB" id="9789171at2"/>
<dbReference type="Proteomes" id="UP000013893">
    <property type="component" value="Chromosome"/>
</dbReference>
<name>R4PLQ0_9BACT</name>